<name>A0A2T9KDX1_9CAUL</name>
<dbReference type="Proteomes" id="UP000245073">
    <property type="component" value="Unassembled WGS sequence"/>
</dbReference>
<keyword evidence="1" id="KW-0678">Repressor</keyword>
<dbReference type="PROSITE" id="PS00894">
    <property type="entry name" value="HTH_DEOR_1"/>
    <property type="match status" value="1"/>
</dbReference>
<keyword evidence="3" id="KW-0238">DNA-binding</keyword>
<dbReference type="Gene3D" id="3.40.50.1360">
    <property type="match status" value="1"/>
</dbReference>
<evidence type="ECO:0000256" key="4">
    <source>
        <dbReference type="ARBA" id="ARBA00023163"/>
    </source>
</evidence>
<evidence type="ECO:0000259" key="5">
    <source>
        <dbReference type="PROSITE" id="PS51000"/>
    </source>
</evidence>
<dbReference type="GO" id="GO:0003677">
    <property type="term" value="F:DNA binding"/>
    <property type="evidence" value="ECO:0007669"/>
    <property type="project" value="UniProtKB-KW"/>
</dbReference>
<comment type="caution">
    <text evidence="6">The sequence shown here is derived from an EMBL/GenBank/DDBJ whole genome shotgun (WGS) entry which is preliminary data.</text>
</comment>
<dbReference type="OrthoDB" id="31600at2"/>
<accession>A0A2T9KDX1</accession>
<dbReference type="GO" id="GO:0003700">
    <property type="term" value="F:DNA-binding transcription factor activity"/>
    <property type="evidence" value="ECO:0007669"/>
    <property type="project" value="InterPro"/>
</dbReference>
<dbReference type="InterPro" id="IPR050313">
    <property type="entry name" value="Carb_Metab_HTH_regulators"/>
</dbReference>
<dbReference type="PANTHER" id="PTHR30363:SF4">
    <property type="entry name" value="GLYCEROL-3-PHOSPHATE REGULON REPRESSOR"/>
    <property type="match status" value="1"/>
</dbReference>
<dbReference type="InterPro" id="IPR036388">
    <property type="entry name" value="WH-like_DNA-bd_sf"/>
</dbReference>
<dbReference type="PRINTS" id="PR00037">
    <property type="entry name" value="HTHLACR"/>
</dbReference>
<dbReference type="InterPro" id="IPR036390">
    <property type="entry name" value="WH_DNA-bd_sf"/>
</dbReference>
<dbReference type="SMART" id="SM01134">
    <property type="entry name" value="DeoRC"/>
    <property type="match status" value="1"/>
</dbReference>
<dbReference type="EMBL" id="QDKQ01000006">
    <property type="protein sequence ID" value="PVM94169.1"/>
    <property type="molecule type" value="Genomic_DNA"/>
</dbReference>
<dbReference type="RefSeq" id="WP_109099014.1">
    <property type="nucleotide sequence ID" value="NZ_QDKQ01000006.1"/>
</dbReference>
<dbReference type="Gene3D" id="1.10.10.10">
    <property type="entry name" value="Winged helix-like DNA-binding domain superfamily/Winged helix DNA-binding domain"/>
    <property type="match status" value="1"/>
</dbReference>
<organism evidence="6 7">
    <name type="scientific">Caulobacter endophyticus</name>
    <dbReference type="NCBI Taxonomy" id="2172652"/>
    <lineage>
        <taxon>Bacteria</taxon>
        <taxon>Pseudomonadati</taxon>
        <taxon>Pseudomonadota</taxon>
        <taxon>Alphaproteobacteria</taxon>
        <taxon>Caulobacterales</taxon>
        <taxon>Caulobacteraceae</taxon>
        <taxon>Caulobacter</taxon>
    </lineage>
</organism>
<sequence>MLTSERKALILRVLGREGRLVAKPFSQDLGVSEDTIRRDLRELAAEGLLQRVHGGALPASPAVAPFGVREGRAGAEKRLLARAAAGLIRPGQIIFLDGGTTNVQLARSLPADLRASVITHSPSIAVELAGHPTVEVELVGGRLFKHSIVAVGAAAAEAIARVRADLFFMGATGLHPETGVTTGDPEEAAIKRLIARQSAETVVLATRDKLGAASPYGVAPLAQVGAVVVARGLPEELLAPLRTAGVRVVEAD</sequence>
<dbReference type="InterPro" id="IPR018356">
    <property type="entry name" value="Tscrpt_reg_HTH_DeoR_CS"/>
</dbReference>
<dbReference type="PANTHER" id="PTHR30363">
    <property type="entry name" value="HTH-TYPE TRANSCRIPTIONAL REGULATOR SRLR-RELATED"/>
    <property type="match status" value="1"/>
</dbReference>
<dbReference type="InterPro" id="IPR001034">
    <property type="entry name" value="DeoR_HTH"/>
</dbReference>
<reference evidence="6 7" key="1">
    <citation type="submission" date="2018-04" db="EMBL/GenBank/DDBJ databases">
        <title>The genome sequence of Caulobacter sp. 744.</title>
        <authorList>
            <person name="Gao J."/>
            <person name="Sun J."/>
        </authorList>
    </citation>
    <scope>NUCLEOTIDE SEQUENCE [LARGE SCALE GENOMIC DNA]</scope>
    <source>
        <strain evidence="6 7">774</strain>
    </source>
</reference>
<dbReference type="InterPro" id="IPR014036">
    <property type="entry name" value="DeoR-like_C"/>
</dbReference>
<proteinExistence type="predicted"/>
<dbReference type="SMART" id="SM00420">
    <property type="entry name" value="HTH_DEOR"/>
    <property type="match status" value="1"/>
</dbReference>
<evidence type="ECO:0000256" key="3">
    <source>
        <dbReference type="ARBA" id="ARBA00023125"/>
    </source>
</evidence>
<dbReference type="Pfam" id="PF00455">
    <property type="entry name" value="DeoRC"/>
    <property type="match status" value="1"/>
</dbReference>
<keyword evidence="2" id="KW-0805">Transcription regulation</keyword>
<dbReference type="InterPro" id="IPR037171">
    <property type="entry name" value="NagB/RpiA_transferase-like"/>
</dbReference>
<dbReference type="SUPFAM" id="SSF46785">
    <property type="entry name" value="Winged helix' DNA-binding domain"/>
    <property type="match status" value="1"/>
</dbReference>
<keyword evidence="7" id="KW-1185">Reference proteome</keyword>
<dbReference type="SUPFAM" id="SSF100950">
    <property type="entry name" value="NagB/RpiA/CoA transferase-like"/>
    <property type="match status" value="1"/>
</dbReference>
<gene>
    <name evidence="6" type="ORF">DDF67_00435</name>
</gene>
<dbReference type="AlphaFoldDB" id="A0A2T9KDX1"/>
<evidence type="ECO:0000313" key="6">
    <source>
        <dbReference type="EMBL" id="PVM94169.1"/>
    </source>
</evidence>
<dbReference type="Pfam" id="PF08220">
    <property type="entry name" value="HTH_DeoR"/>
    <property type="match status" value="1"/>
</dbReference>
<evidence type="ECO:0000313" key="7">
    <source>
        <dbReference type="Proteomes" id="UP000245073"/>
    </source>
</evidence>
<evidence type="ECO:0000256" key="2">
    <source>
        <dbReference type="ARBA" id="ARBA00023015"/>
    </source>
</evidence>
<dbReference type="PROSITE" id="PS51000">
    <property type="entry name" value="HTH_DEOR_2"/>
    <property type="match status" value="1"/>
</dbReference>
<protein>
    <submittedName>
        <fullName evidence="6">DeoR family transcriptional regulator</fullName>
    </submittedName>
</protein>
<keyword evidence="4" id="KW-0804">Transcription</keyword>
<evidence type="ECO:0000256" key="1">
    <source>
        <dbReference type="ARBA" id="ARBA00022491"/>
    </source>
</evidence>
<feature type="domain" description="HTH deoR-type" evidence="5">
    <location>
        <begin position="3"/>
        <end position="58"/>
    </location>
</feature>